<keyword evidence="17" id="KW-0520">NAD</keyword>
<evidence type="ECO:0000313" key="28">
    <source>
        <dbReference type="EMBL" id="CAF4161421.1"/>
    </source>
</evidence>
<keyword evidence="15" id="KW-0752">Steroid biosynthesis</keyword>
<dbReference type="InterPro" id="IPR029035">
    <property type="entry name" value="DHS-like_NAD/FAD-binding_dom"/>
</dbReference>
<proteinExistence type="inferred from homology"/>
<evidence type="ECO:0000256" key="19">
    <source>
        <dbReference type="ARBA" id="ARBA00023166"/>
    </source>
</evidence>
<evidence type="ECO:0000256" key="15">
    <source>
        <dbReference type="ARBA" id="ARBA00022955"/>
    </source>
</evidence>
<keyword evidence="6" id="KW-0444">Lipid biosynthesis</keyword>
<evidence type="ECO:0000256" key="1">
    <source>
        <dbReference type="ARBA" id="ARBA00004514"/>
    </source>
</evidence>
<evidence type="ECO:0000313" key="27">
    <source>
        <dbReference type="EMBL" id="CAF3749861.1"/>
    </source>
</evidence>
<feature type="binding site" evidence="23">
    <location>
        <position position="178"/>
    </location>
    <ligand>
        <name>Zn(2+)</name>
        <dbReference type="ChEBI" id="CHEBI:29105"/>
    </ligand>
</feature>
<dbReference type="GO" id="GO:0046872">
    <property type="term" value="F:metal ion binding"/>
    <property type="evidence" value="ECO:0007669"/>
    <property type="project" value="UniProtKB-KW"/>
</dbReference>
<evidence type="ECO:0000256" key="12">
    <source>
        <dbReference type="ARBA" id="ARBA00022778"/>
    </source>
</evidence>
<dbReference type="OrthoDB" id="2919105at2759"/>
<dbReference type="EMBL" id="CAJNOQ010002759">
    <property type="protein sequence ID" value="CAF0977039.1"/>
    <property type="molecule type" value="Genomic_DNA"/>
</dbReference>
<evidence type="ECO:0000256" key="4">
    <source>
        <dbReference type="ARBA" id="ARBA00012958"/>
    </source>
</evidence>
<dbReference type="GO" id="GO:0004631">
    <property type="term" value="F:phosphomevalonate kinase activity"/>
    <property type="evidence" value="ECO:0007669"/>
    <property type="project" value="UniProtKB-EC"/>
</dbReference>
<evidence type="ECO:0000256" key="7">
    <source>
        <dbReference type="ARBA" id="ARBA00022548"/>
    </source>
</evidence>
<keyword evidence="14" id="KW-0067">ATP-binding</keyword>
<dbReference type="Proteomes" id="UP000677228">
    <property type="component" value="Unassembled WGS sequence"/>
</dbReference>
<dbReference type="EMBL" id="CAJOBC010002759">
    <property type="protein sequence ID" value="CAF3749861.1"/>
    <property type="molecule type" value="Genomic_DNA"/>
</dbReference>
<keyword evidence="5" id="KW-0963">Cytoplasm</keyword>
<dbReference type="UniPathway" id="UPA00057">
    <property type="reaction ID" value="UER00099"/>
</dbReference>
<keyword evidence="8" id="KW-0808">Transferase</keyword>
<accession>A0A814F1Z6</accession>
<dbReference type="GO" id="GO:0005829">
    <property type="term" value="C:cytosol"/>
    <property type="evidence" value="ECO:0007669"/>
    <property type="project" value="UniProtKB-SubCell"/>
</dbReference>
<dbReference type="GO" id="GO:0017136">
    <property type="term" value="F:histone deacetylase activity, NAD-dependent"/>
    <property type="evidence" value="ECO:0007669"/>
    <property type="project" value="UniProtKB-ARBA"/>
</dbReference>
<dbReference type="AlphaFoldDB" id="A0A814F1Z6"/>
<evidence type="ECO:0000256" key="18">
    <source>
        <dbReference type="ARBA" id="ARBA00023098"/>
    </source>
</evidence>
<evidence type="ECO:0000256" key="8">
    <source>
        <dbReference type="ARBA" id="ARBA00022679"/>
    </source>
</evidence>
<feature type="active site" description="Proton acceptor" evidence="23">
    <location>
        <position position="133"/>
    </location>
</feature>
<evidence type="ECO:0000256" key="13">
    <source>
        <dbReference type="ARBA" id="ARBA00022833"/>
    </source>
</evidence>
<dbReference type="Proteomes" id="UP000681722">
    <property type="component" value="Unassembled WGS sequence"/>
</dbReference>
<gene>
    <name evidence="25" type="ORF">GPM918_LOCUS12547</name>
    <name evidence="26" type="ORF">OVA965_LOCUS30792</name>
    <name evidence="27" type="ORF">SRO942_LOCUS12547</name>
    <name evidence="28" type="ORF">TMI583_LOCUS31600</name>
</gene>
<keyword evidence="29" id="KW-1185">Reference proteome</keyword>
<dbReference type="PROSITE" id="PS50305">
    <property type="entry name" value="SIRTUIN"/>
    <property type="match status" value="1"/>
</dbReference>
<evidence type="ECO:0000256" key="11">
    <source>
        <dbReference type="ARBA" id="ARBA00022777"/>
    </source>
</evidence>
<evidence type="ECO:0000256" key="10">
    <source>
        <dbReference type="ARBA" id="ARBA00022741"/>
    </source>
</evidence>
<evidence type="ECO:0000256" key="20">
    <source>
        <dbReference type="ARBA" id="ARBA00023221"/>
    </source>
</evidence>
<dbReference type="PANTHER" id="PTHR13101">
    <property type="entry name" value="PHOSPHOMEVALONATE KINASE"/>
    <property type="match status" value="1"/>
</dbReference>
<evidence type="ECO:0000313" key="26">
    <source>
        <dbReference type="EMBL" id="CAF1350877.1"/>
    </source>
</evidence>
<dbReference type="InterPro" id="IPR003000">
    <property type="entry name" value="Sirtuin"/>
</dbReference>
<dbReference type="FunFam" id="3.40.50.1220:FF:000038">
    <property type="entry name" value="NAD-dependent protein deacetylase sirtuin-6 isoform X2"/>
    <property type="match status" value="1"/>
</dbReference>
<evidence type="ECO:0000256" key="23">
    <source>
        <dbReference type="PROSITE-ProRule" id="PRU00236"/>
    </source>
</evidence>
<protein>
    <recommendedName>
        <fullName evidence="21">Phosphomevalonate kinase</fullName>
        <ecNumber evidence="3">2.3.1.286</ecNumber>
        <ecNumber evidence="4">2.7.4.2</ecNumber>
    </recommendedName>
</protein>
<dbReference type="Pfam" id="PF04275">
    <property type="entry name" value="P-mevalo_kinase"/>
    <property type="match status" value="1"/>
</dbReference>
<organism evidence="25 29">
    <name type="scientific">Didymodactylos carnosus</name>
    <dbReference type="NCBI Taxonomy" id="1234261"/>
    <lineage>
        <taxon>Eukaryota</taxon>
        <taxon>Metazoa</taxon>
        <taxon>Spiralia</taxon>
        <taxon>Gnathifera</taxon>
        <taxon>Rotifera</taxon>
        <taxon>Eurotatoria</taxon>
        <taxon>Bdelloidea</taxon>
        <taxon>Philodinida</taxon>
        <taxon>Philodinidae</taxon>
        <taxon>Didymodactylos</taxon>
    </lineage>
</organism>
<evidence type="ECO:0000256" key="21">
    <source>
        <dbReference type="ARBA" id="ARBA00034549"/>
    </source>
</evidence>
<keyword evidence="9 23" id="KW-0479">Metal-binding</keyword>
<keyword evidence="7" id="KW-0153">Cholesterol metabolism</keyword>
<evidence type="ECO:0000313" key="29">
    <source>
        <dbReference type="Proteomes" id="UP000663829"/>
    </source>
</evidence>
<reference evidence="25" key="1">
    <citation type="submission" date="2021-02" db="EMBL/GenBank/DDBJ databases">
        <authorList>
            <person name="Nowell W R."/>
        </authorList>
    </citation>
    <scope>NUCLEOTIDE SEQUENCE</scope>
</reference>
<keyword evidence="12" id="KW-0152">Cholesterol biosynthesis</keyword>
<evidence type="ECO:0000256" key="16">
    <source>
        <dbReference type="ARBA" id="ARBA00023011"/>
    </source>
</evidence>
<dbReference type="Gene3D" id="3.40.50.300">
    <property type="entry name" value="P-loop containing nucleotide triphosphate hydrolases"/>
    <property type="match status" value="1"/>
</dbReference>
<comment type="subcellular location">
    <subcellularLocation>
        <location evidence="1">Cytoplasm</location>
        <location evidence="1">Cytosol</location>
    </subcellularLocation>
</comment>
<dbReference type="GO" id="GO:0141050">
    <property type="term" value="F:histone H3K deacetylase activity"/>
    <property type="evidence" value="ECO:0007669"/>
    <property type="project" value="UniProtKB-ARBA"/>
</dbReference>
<evidence type="ECO:0000256" key="3">
    <source>
        <dbReference type="ARBA" id="ARBA00012928"/>
    </source>
</evidence>
<keyword evidence="19" id="KW-1207">Sterol metabolism</keyword>
<dbReference type="Gene3D" id="3.40.50.1220">
    <property type="entry name" value="TPP-binding domain"/>
    <property type="match status" value="1"/>
</dbReference>
<dbReference type="InterPro" id="IPR027417">
    <property type="entry name" value="P-loop_NTPase"/>
</dbReference>
<dbReference type="InterPro" id="IPR005919">
    <property type="entry name" value="Pmev_kin_anim"/>
</dbReference>
<evidence type="ECO:0000256" key="2">
    <source>
        <dbReference type="ARBA" id="ARBA00005017"/>
    </source>
</evidence>
<dbReference type="InterPro" id="IPR026590">
    <property type="entry name" value="Ssirtuin_cat_dom"/>
</dbReference>
<feature type="binding site" evidence="23">
    <location>
        <position position="158"/>
    </location>
    <ligand>
        <name>Zn(2+)</name>
        <dbReference type="ChEBI" id="CHEBI:29105"/>
    </ligand>
</feature>
<dbReference type="EC" id="2.3.1.286" evidence="3"/>
<evidence type="ECO:0000259" key="24">
    <source>
        <dbReference type="PROSITE" id="PS50305"/>
    </source>
</evidence>
<keyword evidence="11" id="KW-0418">Kinase</keyword>
<keyword evidence="16" id="KW-0756">Sterol biosynthesis</keyword>
<dbReference type="EMBL" id="CAJNOK010022621">
    <property type="protein sequence ID" value="CAF1350877.1"/>
    <property type="molecule type" value="Genomic_DNA"/>
</dbReference>
<name>A0A814F1Z6_9BILA</name>
<keyword evidence="20" id="KW-0753">Steroid metabolism</keyword>
<dbReference type="GO" id="GO:0006695">
    <property type="term" value="P:cholesterol biosynthetic process"/>
    <property type="evidence" value="ECO:0007669"/>
    <property type="project" value="UniProtKB-KW"/>
</dbReference>
<evidence type="ECO:0000256" key="6">
    <source>
        <dbReference type="ARBA" id="ARBA00022516"/>
    </source>
</evidence>
<dbReference type="Proteomes" id="UP000663829">
    <property type="component" value="Unassembled WGS sequence"/>
</dbReference>
<dbReference type="PANTHER" id="PTHR13101:SF1">
    <property type="entry name" value="PHOSPHOMEVALONATE KINASE"/>
    <property type="match status" value="1"/>
</dbReference>
<comment type="similarity">
    <text evidence="22">Belongs to the sirtuin family. Class IV subfamily.</text>
</comment>
<feature type="binding site" evidence="23">
    <location>
        <position position="144"/>
    </location>
    <ligand>
        <name>Zn(2+)</name>
        <dbReference type="ChEBI" id="CHEBI:29105"/>
    </ligand>
</feature>
<keyword evidence="18" id="KW-0443">Lipid metabolism</keyword>
<feature type="binding site" evidence="23">
    <location>
        <position position="141"/>
    </location>
    <ligand>
        <name>Zn(2+)</name>
        <dbReference type="ChEBI" id="CHEBI:29105"/>
    </ligand>
</feature>
<dbReference type="Proteomes" id="UP000682733">
    <property type="component" value="Unassembled WGS sequence"/>
</dbReference>
<dbReference type="Gene3D" id="2.20.28.200">
    <property type="match status" value="1"/>
</dbReference>
<dbReference type="GO" id="GO:0005524">
    <property type="term" value="F:ATP binding"/>
    <property type="evidence" value="ECO:0007669"/>
    <property type="project" value="UniProtKB-KW"/>
</dbReference>
<feature type="domain" description="Deacetylase sirtuin-type" evidence="24">
    <location>
        <begin position="27"/>
        <end position="273"/>
    </location>
</feature>
<dbReference type="SUPFAM" id="SSF52467">
    <property type="entry name" value="DHS-like NAD/FAD-binding domain"/>
    <property type="match status" value="1"/>
</dbReference>
<dbReference type="Pfam" id="PF02146">
    <property type="entry name" value="SIR2"/>
    <property type="match status" value="1"/>
</dbReference>
<comment type="pathway">
    <text evidence="2">Isoprenoid biosynthesis; isopentenyl diphosphate biosynthesis via mevalonate pathway; isopentenyl diphosphate from (R)-mevalonate: step 2/3.</text>
</comment>
<evidence type="ECO:0000256" key="9">
    <source>
        <dbReference type="ARBA" id="ARBA00022723"/>
    </source>
</evidence>
<comment type="caution">
    <text evidence="25">The sequence shown here is derived from an EMBL/GenBank/DDBJ whole genome shotgun (WGS) entry which is preliminary data.</text>
</comment>
<dbReference type="EMBL" id="CAJOBA010044259">
    <property type="protein sequence ID" value="CAF4161421.1"/>
    <property type="molecule type" value="Genomic_DNA"/>
</dbReference>
<keyword evidence="13 23" id="KW-0862">Zinc</keyword>
<evidence type="ECO:0000256" key="5">
    <source>
        <dbReference type="ARBA" id="ARBA00022490"/>
    </source>
</evidence>
<evidence type="ECO:0000256" key="14">
    <source>
        <dbReference type="ARBA" id="ARBA00022840"/>
    </source>
</evidence>
<evidence type="ECO:0000256" key="22">
    <source>
        <dbReference type="ARBA" id="ARBA00038170"/>
    </source>
</evidence>
<sequence length="489" mass="56121">MSISYSENLSDYPHKGKVGMPELCETEEDLEKKVALMEQMIRSSLYTVAITGAGVSTAAGIPDFRGPKGVWTLEKKGLKPTCETTFDTATPTFTHNALCTLERCGYLHFLISQNIDGLHHRSGFPLEKLAELHGNVYCEECELCHSRIVHEQSIDSYCLKRTGNVCNTTKSNGKLLKCRGKLRDTILDWEDPLPEHALKMSEANCSKANLCLCLGTSLQIRPCRDLPKRTKKNNGKLIIINLQKTSLDSIADLVIHERVDHVMKLLMNRFNLDNNDGNVISTLTMNPVANIFDSSLYNHVKRIVLLSGKRKSGKDYIGEKLYEKLNDEQQCTLLHLSEPLKIQYANEHQLNGQNMMDSSAYKETYRKDMIRWGETKRLQCPSIFCELAIKQKHLICLTSQHWIVCDIRRYTDIEFFKKYFHDKLLLIRIQSSIESREKRGFIFSQDIDDSESECQLDSNVEWNFVFINNENDIDNFHSQINKLIALIRE</sequence>
<keyword evidence="10" id="KW-0547">Nucleotide-binding</keyword>
<dbReference type="GO" id="GO:0070403">
    <property type="term" value="F:NAD+ binding"/>
    <property type="evidence" value="ECO:0007669"/>
    <property type="project" value="InterPro"/>
</dbReference>
<dbReference type="EC" id="2.7.4.2" evidence="4"/>
<evidence type="ECO:0000256" key="17">
    <source>
        <dbReference type="ARBA" id="ARBA00023027"/>
    </source>
</evidence>
<dbReference type="GO" id="GO:0019287">
    <property type="term" value="P:isopentenyl diphosphate biosynthetic process, mevalonate pathway"/>
    <property type="evidence" value="ECO:0007669"/>
    <property type="project" value="UniProtKB-UniPathway"/>
</dbReference>
<evidence type="ECO:0000313" key="25">
    <source>
        <dbReference type="EMBL" id="CAF0977039.1"/>
    </source>
</evidence>